<dbReference type="Proteomes" id="UP001562159">
    <property type="component" value="Unassembled WGS sequence"/>
</dbReference>
<evidence type="ECO:0000313" key="4">
    <source>
        <dbReference type="Proteomes" id="UP001562159"/>
    </source>
</evidence>
<evidence type="ECO:0000313" key="3">
    <source>
        <dbReference type="EMBL" id="MEY2182832.1"/>
    </source>
</evidence>
<keyword evidence="2" id="KW-0732">Signal</keyword>
<keyword evidence="4" id="KW-1185">Reference proteome</keyword>
<evidence type="ECO:0008006" key="5">
    <source>
        <dbReference type="Google" id="ProtNLM"/>
    </source>
</evidence>
<dbReference type="EMBL" id="JBGBPY010000001">
    <property type="protein sequence ID" value="MEY2182832.1"/>
    <property type="molecule type" value="Genomic_DNA"/>
</dbReference>
<feature type="compositionally biased region" description="Basic and acidic residues" evidence="1">
    <location>
        <begin position="82"/>
        <end position="92"/>
    </location>
</feature>
<evidence type="ECO:0000256" key="2">
    <source>
        <dbReference type="SAM" id="SignalP"/>
    </source>
</evidence>
<accession>A0ABV4ARA2</accession>
<protein>
    <recommendedName>
        <fullName evidence="5">DUF4148 domain-containing protein</fullName>
    </recommendedName>
</protein>
<organism evidence="3 4">
    <name type="scientific">Rhodanobacter humi</name>
    <dbReference type="NCBI Taxonomy" id="1888173"/>
    <lineage>
        <taxon>Bacteria</taxon>
        <taxon>Pseudomonadati</taxon>
        <taxon>Pseudomonadota</taxon>
        <taxon>Gammaproteobacteria</taxon>
        <taxon>Lysobacterales</taxon>
        <taxon>Rhodanobacteraceae</taxon>
        <taxon>Rhodanobacter</taxon>
    </lineage>
</organism>
<dbReference type="NCBIfam" id="NF047450">
    <property type="entry name" value="post-PEP-CTERM_1"/>
    <property type="match status" value="1"/>
</dbReference>
<feature type="signal peptide" evidence="2">
    <location>
        <begin position="1"/>
        <end position="25"/>
    </location>
</feature>
<reference evidence="3 4" key="1">
    <citation type="submission" date="2024-07" db="EMBL/GenBank/DDBJ databases">
        <title>Molecular mechanisms and environmental adaptations of flagellar loss and biofilm growth of Rhodanobacter under environmental stress.</title>
        <authorList>
            <person name="Chen M."/>
        </authorList>
    </citation>
    <scope>NUCLEOTIDE SEQUENCE [LARGE SCALE GENOMIC DNA]</scope>
    <source>
        <strain evidence="3 4">RS22</strain>
    </source>
</reference>
<gene>
    <name evidence="3" type="ORF">AB7878_10425</name>
</gene>
<feature type="chain" id="PRO_5047498306" description="DUF4148 domain-containing protein" evidence="2">
    <location>
        <begin position="26"/>
        <end position="149"/>
    </location>
</feature>
<feature type="region of interest" description="Disordered" evidence="1">
    <location>
        <begin position="66"/>
        <end position="95"/>
    </location>
</feature>
<sequence>MDTKRAMRNSGLAIAGLFMAAAVSAAEPQTATQDTSVTVQGVQVAIDPATGQLVAPTAEQRAALSRAMLEQSASAPAARGARRADATPRNEAEAQQTLRTIRLQSGGQALGMEVPESLMSSLVAERRADGSLNIHHQGESPQATAEVTQ</sequence>
<proteinExistence type="predicted"/>
<evidence type="ECO:0000256" key="1">
    <source>
        <dbReference type="SAM" id="MobiDB-lite"/>
    </source>
</evidence>
<name>A0ABV4ARA2_9GAMM</name>
<comment type="caution">
    <text evidence="3">The sequence shown here is derived from an EMBL/GenBank/DDBJ whole genome shotgun (WGS) entry which is preliminary data.</text>
</comment>